<organism evidence="1 2">
    <name type="scientific">Thetidibacter halocola</name>
    <dbReference type="NCBI Taxonomy" id="2827239"/>
    <lineage>
        <taxon>Bacteria</taxon>
        <taxon>Pseudomonadati</taxon>
        <taxon>Pseudomonadota</taxon>
        <taxon>Alphaproteobacteria</taxon>
        <taxon>Rhodobacterales</taxon>
        <taxon>Roseobacteraceae</taxon>
        <taxon>Thetidibacter</taxon>
    </lineage>
</organism>
<accession>A0A8J7WJS6</accession>
<keyword evidence="2" id="KW-1185">Reference proteome</keyword>
<reference evidence="1" key="1">
    <citation type="submission" date="2021-04" db="EMBL/GenBank/DDBJ databases">
        <authorList>
            <person name="Yoon J."/>
        </authorList>
    </citation>
    <scope>NUCLEOTIDE SEQUENCE</scope>
    <source>
        <strain evidence="1">KMU-90</strain>
    </source>
</reference>
<evidence type="ECO:0000313" key="1">
    <source>
        <dbReference type="EMBL" id="MBS0126536.1"/>
    </source>
</evidence>
<comment type="caution">
    <text evidence="1">The sequence shown here is derived from an EMBL/GenBank/DDBJ whole genome shotgun (WGS) entry which is preliminary data.</text>
</comment>
<dbReference type="RefSeq" id="WP_212538498.1">
    <property type="nucleotide sequence ID" value="NZ_JAGTUU010000010.1"/>
</dbReference>
<dbReference type="Proteomes" id="UP000681356">
    <property type="component" value="Unassembled WGS sequence"/>
</dbReference>
<gene>
    <name evidence="1" type="ORF">KB874_20865</name>
</gene>
<dbReference type="EMBL" id="JAGTUU010000010">
    <property type="protein sequence ID" value="MBS0126536.1"/>
    <property type="molecule type" value="Genomic_DNA"/>
</dbReference>
<sequence>MLAQMHELQQGQNMSRQPFRLILATFIDRSAPDRTRRDDKAQTAAGMDRKLLSEMLLWAVMLRLYQAQIDTQRTGFVEPKSGDAAVPHGL</sequence>
<name>A0A8J7WJS6_9RHOB</name>
<dbReference type="AlphaFoldDB" id="A0A8J7WJS6"/>
<proteinExistence type="predicted"/>
<evidence type="ECO:0000313" key="2">
    <source>
        <dbReference type="Proteomes" id="UP000681356"/>
    </source>
</evidence>
<protein>
    <submittedName>
        <fullName evidence="1">Uncharacterized protein</fullName>
    </submittedName>
</protein>